<dbReference type="Proteomes" id="UP000179807">
    <property type="component" value="Unassembled WGS sequence"/>
</dbReference>
<dbReference type="AlphaFoldDB" id="A0A1J4K715"/>
<feature type="compositionally biased region" description="Basic and acidic residues" evidence="4">
    <location>
        <begin position="11"/>
        <end position="28"/>
    </location>
</feature>
<protein>
    <submittedName>
        <fullName evidence="5">Uncharacterized protein</fullName>
    </submittedName>
</protein>
<dbReference type="OrthoDB" id="4189at2759"/>
<dbReference type="GO" id="GO:0097014">
    <property type="term" value="C:ciliary plasm"/>
    <property type="evidence" value="ECO:0007669"/>
    <property type="project" value="TreeGrafter"/>
</dbReference>
<dbReference type="PANTHER" id="PTHR12442">
    <property type="entry name" value="DYNEIN INTERMEDIATE CHAIN"/>
    <property type="match status" value="1"/>
</dbReference>
<dbReference type="InterPro" id="IPR015943">
    <property type="entry name" value="WD40/YVTN_repeat-like_dom_sf"/>
</dbReference>
<feature type="compositionally biased region" description="Acidic residues" evidence="4">
    <location>
        <begin position="1"/>
        <end position="10"/>
    </location>
</feature>
<dbReference type="VEuPathDB" id="TrichDB:TRFO_27168"/>
<reference evidence="5" key="1">
    <citation type="submission" date="2016-10" db="EMBL/GenBank/DDBJ databases">
        <authorList>
            <person name="Benchimol M."/>
            <person name="Almeida L.G."/>
            <person name="Vasconcelos A.T."/>
            <person name="Perreira-Neves A."/>
            <person name="Rosa I.A."/>
            <person name="Tasca T."/>
            <person name="Bogo M.R."/>
            <person name="de Souza W."/>
        </authorList>
    </citation>
    <scope>NUCLEOTIDE SEQUENCE [LARGE SCALE GENOMIC DNA]</scope>
    <source>
        <strain evidence="5">K</strain>
    </source>
</reference>
<dbReference type="GeneID" id="94840081"/>
<accession>A0A1J4K715</accession>
<feature type="region of interest" description="Disordered" evidence="4">
    <location>
        <begin position="1"/>
        <end position="36"/>
    </location>
</feature>
<evidence type="ECO:0000313" key="5">
    <source>
        <dbReference type="EMBL" id="OHT05221.1"/>
    </source>
</evidence>
<dbReference type="RefSeq" id="XP_068358357.1">
    <property type="nucleotide sequence ID" value="XM_068505377.1"/>
</dbReference>
<organism evidence="5 6">
    <name type="scientific">Tritrichomonas foetus</name>
    <dbReference type="NCBI Taxonomy" id="1144522"/>
    <lineage>
        <taxon>Eukaryota</taxon>
        <taxon>Metamonada</taxon>
        <taxon>Parabasalia</taxon>
        <taxon>Tritrichomonadida</taxon>
        <taxon>Tritrichomonadidae</taxon>
        <taxon>Tritrichomonas</taxon>
    </lineage>
</organism>
<gene>
    <name evidence="5" type="ORF">TRFO_27168</name>
</gene>
<dbReference type="InterPro" id="IPR036322">
    <property type="entry name" value="WD40_repeat_dom_sf"/>
</dbReference>
<dbReference type="PANTHER" id="PTHR12442:SF26">
    <property type="entry name" value="CYTOPLASMIC DYNEIN 2 INTERMEDIATE CHAIN 2"/>
    <property type="match status" value="1"/>
</dbReference>
<dbReference type="EMBL" id="MLAK01000766">
    <property type="protein sequence ID" value="OHT05221.1"/>
    <property type="molecule type" value="Genomic_DNA"/>
</dbReference>
<evidence type="ECO:0000256" key="1">
    <source>
        <dbReference type="ARBA" id="ARBA00022490"/>
    </source>
</evidence>
<dbReference type="GO" id="GO:0045503">
    <property type="term" value="F:dynein light chain binding"/>
    <property type="evidence" value="ECO:0007669"/>
    <property type="project" value="TreeGrafter"/>
</dbReference>
<evidence type="ECO:0000256" key="3">
    <source>
        <dbReference type="ARBA" id="ARBA00022737"/>
    </source>
</evidence>
<comment type="caution">
    <text evidence="5">The sequence shown here is derived from an EMBL/GenBank/DDBJ whole genome shotgun (WGS) entry which is preliminary data.</text>
</comment>
<keyword evidence="2" id="KW-0853">WD repeat</keyword>
<evidence type="ECO:0000256" key="4">
    <source>
        <dbReference type="SAM" id="MobiDB-lite"/>
    </source>
</evidence>
<proteinExistence type="predicted"/>
<keyword evidence="6" id="KW-1185">Reference proteome</keyword>
<dbReference type="Gene3D" id="2.130.10.10">
    <property type="entry name" value="YVTN repeat-like/Quinoprotein amine dehydrogenase"/>
    <property type="match status" value="2"/>
</dbReference>
<keyword evidence="3" id="KW-0677">Repeat</keyword>
<name>A0A1J4K715_9EUKA</name>
<keyword evidence="1" id="KW-0963">Cytoplasm</keyword>
<sequence length="501" mass="54863">MEDSENEFSESSEKEEKPEKQKEVKKVENNNQKPQRRIIKKLSKNEIDYAKSRKQYISKLAASQSSILFSLEASPMKIGFSNRASQYKLDKFSQNIQTDQILHSESGIQIPELIDQKRFPSLIHFLKAATSTITALLDQSQFGKARSEDKQLIRLSKYTTDTVPIFVEVTSNRTFALVSDPAPLGRIVVWSATSNQPAFYLIASASPSCFSIFKDGQLVIAGTESGSLLLWDLSRVEKTKQSGSGLVLQPQCSTDSYGKRNHRFPITSLSVFGTAGTIVVATLDISSVVIFWYLKINGNDYSFVKAETVKLSAGFLPAYSMALVPNSVSSFIVGCGGKIFNCCRFGSATSPSIFHTNSVAKNLAFSPLLPNFFAASFDNGKVAIYSMNEENPVIMFTINLSLGETGVTWSPTRASVLFISDLTGMRVYIYDLMVSARTPVFMYKIGSAAQSVAVAESSSGVILAVAEGGLAVTVYNVAEKLSTPLTNEEMNTFTSILLNSK</sequence>
<dbReference type="GO" id="GO:0045504">
    <property type="term" value="F:dynein heavy chain binding"/>
    <property type="evidence" value="ECO:0007669"/>
    <property type="project" value="TreeGrafter"/>
</dbReference>
<dbReference type="InterPro" id="IPR050687">
    <property type="entry name" value="Dynein_IC"/>
</dbReference>
<dbReference type="SUPFAM" id="SSF50978">
    <property type="entry name" value="WD40 repeat-like"/>
    <property type="match status" value="1"/>
</dbReference>
<dbReference type="GO" id="GO:0042073">
    <property type="term" value="P:intraciliary transport"/>
    <property type="evidence" value="ECO:0007669"/>
    <property type="project" value="TreeGrafter"/>
</dbReference>
<dbReference type="GO" id="GO:0005868">
    <property type="term" value="C:cytoplasmic dynein complex"/>
    <property type="evidence" value="ECO:0007669"/>
    <property type="project" value="TreeGrafter"/>
</dbReference>
<evidence type="ECO:0000256" key="2">
    <source>
        <dbReference type="ARBA" id="ARBA00022574"/>
    </source>
</evidence>
<evidence type="ECO:0000313" key="6">
    <source>
        <dbReference type="Proteomes" id="UP000179807"/>
    </source>
</evidence>